<dbReference type="RefSeq" id="WP_271433309.1">
    <property type="nucleotide sequence ID" value="NZ_JAQIOY010000006.1"/>
</dbReference>
<evidence type="ECO:0000256" key="3">
    <source>
        <dbReference type="ARBA" id="ARBA00023002"/>
    </source>
</evidence>
<dbReference type="PANTHER" id="PTHR36925:SF1">
    <property type="entry name" value="COBALT-PRECORRIN-6A REDUCTASE"/>
    <property type="match status" value="1"/>
</dbReference>
<keyword evidence="5" id="KW-1185">Reference proteome</keyword>
<protein>
    <submittedName>
        <fullName evidence="4">Precorrin-6A/cobalt-precorrin-6A reductase</fullName>
        <ecNumber evidence="4">1.3.1.106</ecNumber>
    </submittedName>
</protein>
<dbReference type="InterPro" id="IPR003723">
    <property type="entry name" value="Precorrin-6x_reduct"/>
</dbReference>
<evidence type="ECO:0000313" key="5">
    <source>
        <dbReference type="Proteomes" id="UP001210720"/>
    </source>
</evidence>
<dbReference type="Proteomes" id="UP001210720">
    <property type="component" value="Unassembled WGS sequence"/>
</dbReference>
<dbReference type="PANTHER" id="PTHR36925">
    <property type="entry name" value="COBALT-PRECORRIN-6A REDUCTASE"/>
    <property type="match status" value="1"/>
</dbReference>
<dbReference type="EC" id="1.3.1.106" evidence="4"/>
<proteinExistence type="predicted"/>
<comment type="caution">
    <text evidence="4">The sequence shown here is derived from an EMBL/GenBank/DDBJ whole genome shotgun (WGS) entry which is preliminary data.</text>
</comment>
<dbReference type="GO" id="GO:0016491">
    <property type="term" value="F:oxidoreductase activity"/>
    <property type="evidence" value="ECO:0007669"/>
    <property type="project" value="UniProtKB-KW"/>
</dbReference>
<dbReference type="PROSITE" id="PS51014">
    <property type="entry name" value="COBK_CBIJ"/>
    <property type="match status" value="1"/>
</dbReference>
<evidence type="ECO:0000256" key="1">
    <source>
        <dbReference type="ARBA" id="ARBA00004953"/>
    </source>
</evidence>
<keyword evidence="2" id="KW-0169">Cobalamin biosynthesis</keyword>
<gene>
    <name evidence="4" type="ORF">PFY00_14555</name>
</gene>
<accession>A0ABT4XVM6</accession>
<dbReference type="Pfam" id="PF02571">
    <property type="entry name" value="CbiJ"/>
    <property type="match status" value="1"/>
</dbReference>
<reference evidence="4 5" key="1">
    <citation type="submission" date="2023-01" db="EMBL/GenBank/DDBJ databases">
        <title>Thalassococcus onchidii sp. nov., isolated from a marine invertebrate from the South China Sea.</title>
        <authorList>
            <person name="Xu S."/>
            <person name="Liu Z."/>
            <person name="Xu Y."/>
        </authorList>
    </citation>
    <scope>NUCLEOTIDE SEQUENCE [LARGE SCALE GENOMIC DNA]</scope>
    <source>
        <strain evidence="4 5">KCTC 32084</strain>
    </source>
</reference>
<keyword evidence="3 4" id="KW-0560">Oxidoreductase</keyword>
<name>A0ABT4XVM6_9RHOB</name>
<dbReference type="EMBL" id="JAQIOY010000006">
    <property type="protein sequence ID" value="MDA7425952.1"/>
    <property type="molecule type" value="Genomic_DNA"/>
</dbReference>
<comment type="pathway">
    <text evidence="1">Cofactor biosynthesis; adenosylcobalamin biosynthesis.</text>
</comment>
<evidence type="ECO:0000313" key="4">
    <source>
        <dbReference type="EMBL" id="MDA7425952.1"/>
    </source>
</evidence>
<sequence length="235" mass="25622">MNCPVIIGGAAEAHALAQRLPQAIVRLPEAERVQRVWPGAVSHGPVCPDWLRAQGATAVIEAAHPCDLRVARAALRAAGQAGLPYLQLVRPEWRANRRDRWVALQSAAQARHVVPDGARVLVTMGRAALKELHGLRAHLLIRRIASGGPQTLPPVRCGQYCTGQGPFSVAQEIAFLRKKRIDWLLLRNAGGTGGWPKLAAARQLGLPVAMVERPRRPVGPRVETVEEALEWLSRQ</sequence>
<evidence type="ECO:0000256" key="2">
    <source>
        <dbReference type="ARBA" id="ARBA00022573"/>
    </source>
</evidence>
<organism evidence="4 5">
    <name type="scientific">Thalassococcus lentus</name>
    <dbReference type="NCBI Taxonomy" id="1210524"/>
    <lineage>
        <taxon>Bacteria</taxon>
        <taxon>Pseudomonadati</taxon>
        <taxon>Pseudomonadota</taxon>
        <taxon>Alphaproteobacteria</taxon>
        <taxon>Rhodobacterales</taxon>
        <taxon>Roseobacteraceae</taxon>
        <taxon>Thalassococcus</taxon>
    </lineage>
</organism>